<evidence type="ECO:0000256" key="4">
    <source>
        <dbReference type="ARBA" id="ARBA00023157"/>
    </source>
</evidence>
<dbReference type="SUPFAM" id="SSF50494">
    <property type="entry name" value="Trypsin-like serine proteases"/>
    <property type="match status" value="1"/>
</dbReference>
<protein>
    <recommendedName>
        <fullName evidence="6">Peptidase S1 domain-containing protein</fullName>
    </recommendedName>
</protein>
<dbReference type="InterPro" id="IPR009003">
    <property type="entry name" value="Peptidase_S1_PA"/>
</dbReference>
<accession>A0ABR3HAH3</accession>
<keyword evidence="2" id="KW-0378">Hydrolase</keyword>
<dbReference type="CDD" id="cd00190">
    <property type="entry name" value="Tryp_SPc"/>
    <property type="match status" value="1"/>
</dbReference>
<dbReference type="PROSITE" id="PS50240">
    <property type="entry name" value="TRYPSIN_DOM"/>
    <property type="match status" value="1"/>
</dbReference>
<evidence type="ECO:0000313" key="7">
    <source>
        <dbReference type="EMBL" id="KAL0861788.1"/>
    </source>
</evidence>
<evidence type="ECO:0000256" key="1">
    <source>
        <dbReference type="ARBA" id="ARBA00022670"/>
    </source>
</evidence>
<sequence>MLLFNCFIFCFVLFSGQVLGLLELPKVDENNILTTESAIRSTINTLFYNLGLRGIKTKPRLKKYSTVHDHLVAFTLQDYTNLKEIAKLTRVDKTKINNQTVSFMTVINELLNEDIVEEKTDATITETNDESVINYIDEFLTKLESLKEEYGVNNKTFHINNDVYDILKDEHVLSNNFTIDSSYNSGSEENDTLIDESSFWNESGRRIYKGKRSKIKYFPFMASIHIFNKFHCAGSIIKSDLVITASSCLQLAWNNRFFRENPAYLSVRVGSTFYYGGGDSIAVIEVYFHPNYNPKNLWNNVCLLRLRRHIRFKRRVKSVKKISIDTHASNLPMNTDGITIAGWGAKSASGVVHNPWENALTFAVLDVYPLQECQEIYSREYVTHKHFCAGFFSKGGGACNHDVGGPGISHGVLMGVISFGSPVCGTPDAPTVFTKLGYYTDWIEEIMEQEVPTSLQRTTLRPKFEIPSPQNVIPHQTTTFKIPPLAGKLKPVPISEVEALRMLQKESLFREFLKTMFDSKEAAEYEDLLQDNTKLRNDEGMEIEETTPSPPLELPVQVVEDKIPIQHPIQDQIQDPIQVPAQIPTEMGIVDPDQEVEEEVATTPDYSTINIAGLGETVDRVEKSSNKLEKDLVDLIDNIDLKEIIDDMPILEDEKLVNDAKIIDMFKVKELENKPSKTDDNVLPLLYLSNSEKNNGESVVKEYEDVDDEDEEEMGGLSIPTDTFRDLTYRNSNNSEKVQVPSKGENMYYLLVEALSNVKKEGSAIKKEKK</sequence>
<name>A0ABR3HAH3_LOXSC</name>
<dbReference type="EMBL" id="JBEUOH010000023">
    <property type="protein sequence ID" value="KAL0861788.1"/>
    <property type="molecule type" value="Genomic_DNA"/>
</dbReference>
<dbReference type="PANTHER" id="PTHR24276">
    <property type="entry name" value="POLYSERASE-RELATED"/>
    <property type="match status" value="1"/>
</dbReference>
<reference evidence="7 8" key="1">
    <citation type="submission" date="2024-06" db="EMBL/GenBank/DDBJ databases">
        <title>A chromosome-level genome assembly of beet webworm, Loxostege sticticalis.</title>
        <authorList>
            <person name="Zhang Y."/>
        </authorList>
    </citation>
    <scope>NUCLEOTIDE SEQUENCE [LARGE SCALE GENOMIC DNA]</scope>
    <source>
        <strain evidence="7">AQ026</strain>
        <tissue evidence="7">Whole body</tissue>
    </source>
</reference>
<dbReference type="InterPro" id="IPR043504">
    <property type="entry name" value="Peptidase_S1_PA_chymotrypsin"/>
</dbReference>
<gene>
    <name evidence="7" type="ORF">ABMA27_009262</name>
</gene>
<dbReference type="Gene3D" id="2.40.10.10">
    <property type="entry name" value="Trypsin-like serine proteases"/>
    <property type="match status" value="1"/>
</dbReference>
<evidence type="ECO:0000259" key="6">
    <source>
        <dbReference type="PROSITE" id="PS50240"/>
    </source>
</evidence>
<keyword evidence="5" id="KW-0732">Signal</keyword>
<evidence type="ECO:0000256" key="5">
    <source>
        <dbReference type="SAM" id="SignalP"/>
    </source>
</evidence>
<evidence type="ECO:0000313" key="8">
    <source>
        <dbReference type="Proteomes" id="UP001549920"/>
    </source>
</evidence>
<feature type="chain" id="PRO_5045673611" description="Peptidase S1 domain-containing protein" evidence="5">
    <location>
        <begin position="21"/>
        <end position="770"/>
    </location>
</feature>
<dbReference type="Proteomes" id="UP001549920">
    <property type="component" value="Unassembled WGS sequence"/>
</dbReference>
<dbReference type="InterPro" id="IPR050430">
    <property type="entry name" value="Peptidase_S1"/>
</dbReference>
<proteinExistence type="predicted"/>
<keyword evidence="8" id="KW-1185">Reference proteome</keyword>
<dbReference type="SMART" id="SM00020">
    <property type="entry name" value="Tryp_SPc"/>
    <property type="match status" value="1"/>
</dbReference>
<keyword evidence="1" id="KW-0645">Protease</keyword>
<dbReference type="Pfam" id="PF00089">
    <property type="entry name" value="Trypsin"/>
    <property type="match status" value="1"/>
</dbReference>
<keyword evidence="3" id="KW-0720">Serine protease</keyword>
<dbReference type="InterPro" id="IPR001254">
    <property type="entry name" value="Trypsin_dom"/>
</dbReference>
<dbReference type="PANTHER" id="PTHR24276:SF91">
    <property type="entry name" value="AT26814P-RELATED"/>
    <property type="match status" value="1"/>
</dbReference>
<feature type="signal peptide" evidence="5">
    <location>
        <begin position="1"/>
        <end position="20"/>
    </location>
</feature>
<comment type="caution">
    <text evidence="7">The sequence shown here is derived from an EMBL/GenBank/DDBJ whole genome shotgun (WGS) entry which is preliminary data.</text>
</comment>
<feature type="domain" description="Peptidase S1" evidence="6">
    <location>
        <begin position="207"/>
        <end position="448"/>
    </location>
</feature>
<evidence type="ECO:0000256" key="2">
    <source>
        <dbReference type="ARBA" id="ARBA00022801"/>
    </source>
</evidence>
<evidence type="ECO:0000256" key="3">
    <source>
        <dbReference type="ARBA" id="ARBA00022825"/>
    </source>
</evidence>
<keyword evidence="4" id="KW-1015">Disulfide bond</keyword>
<organism evidence="7 8">
    <name type="scientific">Loxostege sticticalis</name>
    <name type="common">Beet webworm moth</name>
    <dbReference type="NCBI Taxonomy" id="481309"/>
    <lineage>
        <taxon>Eukaryota</taxon>
        <taxon>Metazoa</taxon>
        <taxon>Ecdysozoa</taxon>
        <taxon>Arthropoda</taxon>
        <taxon>Hexapoda</taxon>
        <taxon>Insecta</taxon>
        <taxon>Pterygota</taxon>
        <taxon>Neoptera</taxon>
        <taxon>Endopterygota</taxon>
        <taxon>Lepidoptera</taxon>
        <taxon>Glossata</taxon>
        <taxon>Ditrysia</taxon>
        <taxon>Pyraloidea</taxon>
        <taxon>Crambidae</taxon>
        <taxon>Pyraustinae</taxon>
        <taxon>Loxostege</taxon>
    </lineage>
</organism>